<dbReference type="InterPro" id="IPR036259">
    <property type="entry name" value="MFS_trans_sf"/>
</dbReference>
<feature type="region of interest" description="Disordered" evidence="9">
    <location>
        <begin position="1"/>
        <end position="23"/>
    </location>
</feature>
<dbReference type="SUPFAM" id="SSF103473">
    <property type="entry name" value="MFS general substrate transporter"/>
    <property type="match status" value="1"/>
</dbReference>
<feature type="transmembrane region" description="Helical" evidence="10">
    <location>
        <begin position="383"/>
        <end position="400"/>
    </location>
</feature>
<keyword evidence="5 10" id="KW-0812">Transmembrane</keyword>
<evidence type="ECO:0000256" key="8">
    <source>
        <dbReference type="ARBA" id="ARBA00023136"/>
    </source>
</evidence>
<protein>
    <submittedName>
        <fullName evidence="12">PhpN</fullName>
    </submittedName>
</protein>
<dbReference type="EMBL" id="KP185121">
    <property type="protein sequence ID" value="AKO69620.1"/>
    <property type="molecule type" value="Genomic_DNA"/>
</dbReference>
<dbReference type="InterPro" id="IPR020846">
    <property type="entry name" value="MFS_dom"/>
</dbReference>
<dbReference type="Gene3D" id="1.20.1250.20">
    <property type="entry name" value="MFS general substrate transporter like domains"/>
    <property type="match status" value="2"/>
</dbReference>
<feature type="transmembrane region" description="Helical" evidence="10">
    <location>
        <begin position="252"/>
        <end position="271"/>
    </location>
</feature>
<dbReference type="PROSITE" id="PS00217">
    <property type="entry name" value="SUGAR_TRANSPORT_2"/>
    <property type="match status" value="1"/>
</dbReference>
<dbReference type="InterPro" id="IPR005829">
    <property type="entry name" value="Sugar_transporter_CS"/>
</dbReference>
<evidence type="ECO:0000313" key="12">
    <source>
        <dbReference type="EMBL" id="AKO69620.1"/>
    </source>
</evidence>
<name>A0A0M3WNL1_9ACTN</name>
<feature type="transmembrane region" description="Helical" evidence="10">
    <location>
        <begin position="347"/>
        <end position="371"/>
    </location>
</feature>
<dbReference type="PROSITE" id="PS00216">
    <property type="entry name" value="SUGAR_TRANSPORT_1"/>
    <property type="match status" value="1"/>
</dbReference>
<sequence>MSGPTPEAPAARDAAPPAEPGPPARPVRQLLAAGAGHFVEAYDWYLYGYLAVYFAARVFPSSSGDSLVPLLDSFAVFALAFAARPIGALVMGRYADRSGRRATLTVTISLMGLGSLLMGLAPDYRSAGLLAPLLVVVGRLLQGFSLGGEYAAASVFLLESARPDRRALFTSFQYVAATAGHIVAGLLVVAAAHATDDSMGTWGWRLPLIAGALLSAVGLWLRRGARETHRAVPEARRPAPGGMFAGVRRYPVASLLVFGLTVGGTVGYYVWTSFLPVYAQLTVHADKADAVLSGTLSLVVFGVLQPFAGALSDRIGRRPMLVAFGVLSVFGTVPLLGMLSGSFWNLVLVQSLGMLAVTPYTAVAGAAVAELFPADYRARGTGLPYAAAVALFGGTAPYVGTWFKAAGRTDAFPWYIAVLGGVTAVTALLARDLDRAPEPAADPVRTLN</sequence>
<dbReference type="PANTHER" id="PTHR43528">
    <property type="entry name" value="ALPHA-KETOGLUTARATE PERMEASE"/>
    <property type="match status" value="1"/>
</dbReference>
<feature type="transmembrane region" description="Helical" evidence="10">
    <location>
        <begin position="412"/>
        <end position="430"/>
    </location>
</feature>
<evidence type="ECO:0000256" key="10">
    <source>
        <dbReference type="SAM" id="Phobius"/>
    </source>
</evidence>
<evidence type="ECO:0000259" key="11">
    <source>
        <dbReference type="PROSITE" id="PS50850"/>
    </source>
</evidence>
<evidence type="ECO:0000256" key="6">
    <source>
        <dbReference type="ARBA" id="ARBA00022847"/>
    </source>
</evidence>
<proteinExistence type="inferred from homology"/>
<feature type="transmembrane region" description="Helical" evidence="10">
    <location>
        <begin position="320"/>
        <end position="341"/>
    </location>
</feature>
<feature type="transmembrane region" description="Helical" evidence="10">
    <location>
        <begin position="202"/>
        <end position="221"/>
    </location>
</feature>
<dbReference type="Pfam" id="PF07690">
    <property type="entry name" value="MFS_1"/>
    <property type="match status" value="1"/>
</dbReference>
<evidence type="ECO:0000256" key="2">
    <source>
        <dbReference type="ARBA" id="ARBA00008240"/>
    </source>
</evidence>
<organism evidence="12">
    <name type="scientific">Kitasatospora phosalacinea</name>
    <dbReference type="NCBI Taxonomy" id="2065"/>
    <lineage>
        <taxon>Bacteria</taxon>
        <taxon>Bacillati</taxon>
        <taxon>Actinomycetota</taxon>
        <taxon>Actinomycetes</taxon>
        <taxon>Kitasatosporales</taxon>
        <taxon>Streptomycetaceae</taxon>
        <taxon>Kitasatospora</taxon>
    </lineage>
</organism>
<evidence type="ECO:0000256" key="4">
    <source>
        <dbReference type="ARBA" id="ARBA00022475"/>
    </source>
</evidence>
<keyword evidence="7 10" id="KW-1133">Transmembrane helix</keyword>
<comment type="similarity">
    <text evidence="2">Belongs to the major facilitator superfamily. Metabolite:H+ Symporter (MHS) family (TC 2.A.1.6) family.</text>
</comment>
<dbReference type="AlphaFoldDB" id="A0A0M3WNL1"/>
<feature type="compositionally biased region" description="Low complexity" evidence="9">
    <location>
        <begin position="1"/>
        <end position="16"/>
    </location>
</feature>
<evidence type="ECO:0000256" key="3">
    <source>
        <dbReference type="ARBA" id="ARBA00022448"/>
    </source>
</evidence>
<keyword evidence="4" id="KW-1003">Cell membrane</keyword>
<dbReference type="InterPro" id="IPR051084">
    <property type="entry name" value="H+-coupled_symporters"/>
</dbReference>
<dbReference type="RefSeq" id="WP_051731879.1">
    <property type="nucleotide sequence ID" value="NZ_JNWZ01000012.1"/>
</dbReference>
<dbReference type="InterPro" id="IPR005828">
    <property type="entry name" value="MFS_sugar_transport-like"/>
</dbReference>
<evidence type="ECO:0000256" key="7">
    <source>
        <dbReference type="ARBA" id="ARBA00022989"/>
    </source>
</evidence>
<evidence type="ECO:0000256" key="1">
    <source>
        <dbReference type="ARBA" id="ARBA00004651"/>
    </source>
</evidence>
<feature type="domain" description="Major facilitator superfamily (MFS) profile" evidence="11">
    <location>
        <begin position="29"/>
        <end position="438"/>
    </location>
</feature>
<evidence type="ECO:0000256" key="5">
    <source>
        <dbReference type="ARBA" id="ARBA00022692"/>
    </source>
</evidence>
<accession>A0A0M3WNL1</accession>
<dbReference type="GO" id="GO:0015293">
    <property type="term" value="F:symporter activity"/>
    <property type="evidence" value="ECO:0007669"/>
    <property type="project" value="UniProtKB-KW"/>
</dbReference>
<feature type="transmembrane region" description="Helical" evidence="10">
    <location>
        <begin position="291"/>
        <end position="308"/>
    </location>
</feature>
<feature type="transmembrane region" description="Helical" evidence="10">
    <location>
        <begin position="102"/>
        <end position="121"/>
    </location>
</feature>
<dbReference type="PANTHER" id="PTHR43528:SF1">
    <property type="entry name" value="ALPHA-KETOGLUTARATE PERMEASE"/>
    <property type="match status" value="1"/>
</dbReference>
<keyword evidence="6" id="KW-0769">Symport</keyword>
<dbReference type="InterPro" id="IPR011701">
    <property type="entry name" value="MFS"/>
</dbReference>
<comment type="subcellular location">
    <subcellularLocation>
        <location evidence="1">Cell membrane</location>
        <topology evidence="1">Multi-pass membrane protein</topology>
    </subcellularLocation>
</comment>
<dbReference type="Pfam" id="PF00083">
    <property type="entry name" value="Sugar_tr"/>
    <property type="match status" value="1"/>
</dbReference>
<dbReference type="GO" id="GO:0005886">
    <property type="term" value="C:plasma membrane"/>
    <property type="evidence" value="ECO:0007669"/>
    <property type="project" value="UniProtKB-SubCell"/>
</dbReference>
<dbReference type="PROSITE" id="PS50850">
    <property type="entry name" value="MFS"/>
    <property type="match status" value="1"/>
</dbReference>
<gene>
    <name evidence="12" type="primary">phpN</name>
</gene>
<reference evidence="12" key="1">
    <citation type="journal article" date="2015" name="J. Antibiot.">
        <title>Conserved biosynthetic pathways for phosalacine, bialaphos and newly discovered phosphonic acid natural products.</title>
        <authorList>
            <person name="Blodgett J.A.V."/>
            <person name="Zhang J.K."/>
            <person name="Yu X."/>
            <person name="Metcalf W.W."/>
        </authorList>
    </citation>
    <scope>NUCLEOTIDE SEQUENCE</scope>
    <source>
        <strain evidence="12">NRRL B-16230</strain>
    </source>
</reference>
<keyword evidence="8 10" id="KW-0472">Membrane</keyword>
<feature type="transmembrane region" description="Helical" evidence="10">
    <location>
        <begin position="67"/>
        <end position="90"/>
    </location>
</feature>
<keyword evidence="3" id="KW-0813">Transport</keyword>
<dbReference type="OrthoDB" id="9066401at2"/>
<evidence type="ECO:0000256" key="9">
    <source>
        <dbReference type="SAM" id="MobiDB-lite"/>
    </source>
</evidence>
<feature type="transmembrane region" description="Helical" evidence="10">
    <location>
        <begin position="167"/>
        <end position="190"/>
    </location>
</feature>